<feature type="compositionally biased region" description="Basic and acidic residues" evidence="1">
    <location>
        <begin position="33"/>
        <end position="42"/>
    </location>
</feature>
<gene>
    <name evidence="2" type="ORF">GCM10023352_02950</name>
</gene>
<comment type="caution">
    <text evidence="2">The sequence shown here is derived from an EMBL/GenBank/DDBJ whole genome shotgun (WGS) entry which is preliminary data.</text>
</comment>
<dbReference type="InterPro" id="IPR021391">
    <property type="entry name" value="DUF3027"/>
</dbReference>
<dbReference type="EMBL" id="BAABKP010000001">
    <property type="protein sequence ID" value="GAA4788573.1"/>
    <property type="molecule type" value="Genomic_DNA"/>
</dbReference>
<evidence type="ECO:0000313" key="3">
    <source>
        <dbReference type="Proteomes" id="UP001500187"/>
    </source>
</evidence>
<accession>A0ABP9B1B5</accession>
<evidence type="ECO:0008006" key="4">
    <source>
        <dbReference type="Google" id="ProtNLM"/>
    </source>
</evidence>
<organism evidence="2 3">
    <name type="scientific">Rothia endophytica</name>
    <dbReference type="NCBI Taxonomy" id="1324766"/>
    <lineage>
        <taxon>Bacteria</taxon>
        <taxon>Bacillati</taxon>
        <taxon>Actinomycetota</taxon>
        <taxon>Actinomycetes</taxon>
        <taxon>Micrococcales</taxon>
        <taxon>Micrococcaceae</taxon>
        <taxon>Rothia</taxon>
    </lineage>
</organism>
<keyword evidence="3" id="KW-1185">Reference proteome</keyword>
<sequence length="174" mass="19029">MTEQVKEELSAPGATAPVTEVLDTTAPATSVEQRSEPRLGERTRRRRTAKVDTILAEAKDVALAALADIAPESAMGPVHHVRGEEERLTTHLFECTLPGYRGWFWFATLSRAPRSKVATVCEIGLLPGDDALLAPAWVPWADRVLPEDHKSPEDYDGDGEGADEFEGGEHEQTQ</sequence>
<protein>
    <recommendedName>
        <fullName evidence="4">DUF3027 domain-containing protein</fullName>
    </recommendedName>
</protein>
<dbReference type="Proteomes" id="UP001500187">
    <property type="component" value="Unassembled WGS sequence"/>
</dbReference>
<evidence type="ECO:0000256" key="1">
    <source>
        <dbReference type="SAM" id="MobiDB-lite"/>
    </source>
</evidence>
<reference evidence="3" key="1">
    <citation type="journal article" date="2019" name="Int. J. Syst. Evol. Microbiol.">
        <title>The Global Catalogue of Microorganisms (GCM) 10K type strain sequencing project: providing services to taxonomists for standard genome sequencing and annotation.</title>
        <authorList>
            <consortium name="The Broad Institute Genomics Platform"/>
            <consortium name="The Broad Institute Genome Sequencing Center for Infectious Disease"/>
            <person name="Wu L."/>
            <person name="Ma J."/>
        </authorList>
    </citation>
    <scope>NUCLEOTIDE SEQUENCE [LARGE SCALE GENOMIC DNA]</scope>
    <source>
        <strain evidence="3">JCM 18541</strain>
    </source>
</reference>
<name>A0ABP9B1B5_9MICC</name>
<feature type="compositionally biased region" description="Acidic residues" evidence="1">
    <location>
        <begin position="154"/>
        <end position="166"/>
    </location>
</feature>
<dbReference type="RefSeq" id="WP_345443851.1">
    <property type="nucleotide sequence ID" value="NZ_BAABKP010000001.1"/>
</dbReference>
<feature type="region of interest" description="Disordered" evidence="1">
    <location>
        <begin position="1"/>
        <end position="46"/>
    </location>
</feature>
<feature type="region of interest" description="Disordered" evidence="1">
    <location>
        <begin position="143"/>
        <end position="174"/>
    </location>
</feature>
<dbReference type="Pfam" id="PF11228">
    <property type="entry name" value="DUF3027"/>
    <property type="match status" value="1"/>
</dbReference>
<evidence type="ECO:0000313" key="2">
    <source>
        <dbReference type="EMBL" id="GAA4788573.1"/>
    </source>
</evidence>
<proteinExistence type="predicted"/>
<feature type="compositionally biased region" description="Basic and acidic residues" evidence="1">
    <location>
        <begin position="144"/>
        <end position="153"/>
    </location>
</feature>